<dbReference type="Pfam" id="PF00078">
    <property type="entry name" value="RVT_1"/>
    <property type="match status" value="1"/>
</dbReference>
<feature type="region of interest" description="Disordered" evidence="1">
    <location>
        <begin position="175"/>
        <end position="326"/>
    </location>
</feature>
<dbReference type="InterPro" id="IPR043502">
    <property type="entry name" value="DNA/RNA_pol_sf"/>
</dbReference>
<evidence type="ECO:0000313" key="3">
    <source>
        <dbReference type="EnsemblMetazoa" id="AALFPA23_009870.P13661"/>
    </source>
</evidence>
<dbReference type="EnsemblMetazoa" id="AALFPA23_009870.R13661">
    <property type="protein sequence ID" value="AALFPA23_009870.P13661"/>
    <property type="gene ID" value="AALFPA23_009870"/>
</dbReference>
<dbReference type="Proteomes" id="UP000069940">
    <property type="component" value="Unassembled WGS sequence"/>
</dbReference>
<dbReference type="PROSITE" id="PS50878">
    <property type="entry name" value="RT_POL"/>
    <property type="match status" value="1"/>
</dbReference>
<reference evidence="4" key="1">
    <citation type="journal article" date="2015" name="Proc. Natl. Acad. Sci. U.S.A.">
        <title>Genome sequence of the Asian Tiger mosquito, Aedes albopictus, reveals insights into its biology, genetics, and evolution.</title>
        <authorList>
            <person name="Chen X.G."/>
            <person name="Jiang X."/>
            <person name="Gu J."/>
            <person name="Xu M."/>
            <person name="Wu Y."/>
            <person name="Deng Y."/>
            <person name="Zhang C."/>
            <person name="Bonizzoni M."/>
            <person name="Dermauw W."/>
            <person name="Vontas J."/>
            <person name="Armbruster P."/>
            <person name="Huang X."/>
            <person name="Yang Y."/>
            <person name="Zhang H."/>
            <person name="He W."/>
            <person name="Peng H."/>
            <person name="Liu Y."/>
            <person name="Wu K."/>
            <person name="Chen J."/>
            <person name="Lirakis M."/>
            <person name="Topalis P."/>
            <person name="Van Leeuwen T."/>
            <person name="Hall A.B."/>
            <person name="Jiang X."/>
            <person name="Thorpe C."/>
            <person name="Mueller R.L."/>
            <person name="Sun C."/>
            <person name="Waterhouse R.M."/>
            <person name="Yan G."/>
            <person name="Tu Z.J."/>
            <person name="Fang X."/>
            <person name="James A.A."/>
        </authorList>
    </citation>
    <scope>NUCLEOTIDE SEQUENCE [LARGE SCALE GENOMIC DNA]</scope>
    <source>
        <strain evidence="4">Foshan</strain>
    </source>
</reference>
<dbReference type="PANTHER" id="PTHR33332">
    <property type="entry name" value="REVERSE TRANSCRIPTASE DOMAIN-CONTAINING PROTEIN"/>
    <property type="match status" value="1"/>
</dbReference>
<protein>
    <recommendedName>
        <fullName evidence="2">Reverse transcriptase domain-containing protein</fullName>
    </recommendedName>
</protein>
<sequence length="845" mass="95934">MNALRKNTLVVDLSVLPVRPSAGIIKQFLDEKLKLDIGSVKNLQLHTIRKCVLIEMCSLEAAEKLASAHHLKHLIVAEQKSFNIPVYIEDSAINVRIHDLPPAVPNAVVAEHMQQYGKVKSVARELWKKFFPGVPNGVRVVRIELAKHVPSFVRISDHITTVTYRSQIATCRQCQRKAHPGKKCSEDKGGHTVNQQPPIAHNEADNQMDVTSELDQQRDQQKKRSVSSTVASSVKSPPRKKQVTRGIEHDRQTTAAEPIEGNRETDKKEDEIVSHDDSDSDSGPDPSYDDVDAWEGFRPMSVTTSGDEEKDEKREKSSEEINEALSDTPGDVIDFNLFRISDSQVNSAIDKTKLSYSAGPDQIPSCVLKKCSNAFIRPLVLLFNASLQQRKFPTAWKLSELFPVHKKGDKSNIENYRGITSLCSTSKVFEIIINDALFFSCRNYISTDQHGFLPKRSVSTNLVNFVSSCLKSMDSGYQIDAVYTDLKAAFDRVDHGILLRRLERIGMSTPLVCWFRSYLTERTVCVKIGSEKSEIFSNTSGVPQGSNLGPLLFVIFINEIAELLPPGCRVFYADDVKIFMVIKSFVECLELQNQISDFQAWCSRNFLTLSVEKCFVISFHRKLRPVIFNYQLDGVLLQRVEQVRDLGVTLDSALTFKAHYTEIITKANKQLGFTLKISSDFHDPTCLRSLFCSLVRSILEFGLVVWCPYHANWIARIDAVQKKFVKHALRNLPWRDPSNLPPYEDRCRLLGLNTLERRRFNAQAVFVAKILKGEIDSPAILEQINLYAPERVLRQREFLQLDTRNVQYGEHDPIRYMCSSFNAVFDLFDFNLSSSSFKFLLSQRR</sequence>
<keyword evidence="4" id="KW-1185">Reference proteome</keyword>
<organism evidence="3 4">
    <name type="scientific">Aedes albopictus</name>
    <name type="common">Asian tiger mosquito</name>
    <name type="synonym">Stegomyia albopicta</name>
    <dbReference type="NCBI Taxonomy" id="7160"/>
    <lineage>
        <taxon>Eukaryota</taxon>
        <taxon>Metazoa</taxon>
        <taxon>Ecdysozoa</taxon>
        <taxon>Arthropoda</taxon>
        <taxon>Hexapoda</taxon>
        <taxon>Insecta</taxon>
        <taxon>Pterygota</taxon>
        <taxon>Neoptera</taxon>
        <taxon>Endopterygota</taxon>
        <taxon>Diptera</taxon>
        <taxon>Nematocera</taxon>
        <taxon>Culicoidea</taxon>
        <taxon>Culicidae</taxon>
        <taxon>Culicinae</taxon>
        <taxon>Aedini</taxon>
        <taxon>Aedes</taxon>
        <taxon>Stegomyia</taxon>
    </lineage>
</organism>
<dbReference type="RefSeq" id="XP_062713996.1">
    <property type="nucleotide sequence ID" value="XM_062858012.1"/>
</dbReference>
<dbReference type="GeneID" id="134290809"/>
<evidence type="ECO:0000259" key="2">
    <source>
        <dbReference type="PROSITE" id="PS50878"/>
    </source>
</evidence>
<dbReference type="InterPro" id="IPR000477">
    <property type="entry name" value="RT_dom"/>
</dbReference>
<evidence type="ECO:0000256" key="1">
    <source>
        <dbReference type="SAM" id="MobiDB-lite"/>
    </source>
</evidence>
<reference evidence="3" key="2">
    <citation type="submission" date="2025-05" db="UniProtKB">
        <authorList>
            <consortium name="EnsemblMetazoa"/>
        </authorList>
    </citation>
    <scope>IDENTIFICATION</scope>
    <source>
        <strain evidence="3">Foshan</strain>
    </source>
</reference>
<dbReference type="SUPFAM" id="SSF56672">
    <property type="entry name" value="DNA/RNA polymerases"/>
    <property type="match status" value="1"/>
</dbReference>
<feature type="compositionally biased region" description="Low complexity" evidence="1">
    <location>
        <begin position="226"/>
        <end position="236"/>
    </location>
</feature>
<dbReference type="CDD" id="cd01650">
    <property type="entry name" value="RT_nLTR_like"/>
    <property type="match status" value="1"/>
</dbReference>
<feature type="compositionally biased region" description="Basic and acidic residues" evidence="1">
    <location>
        <begin position="260"/>
        <end position="277"/>
    </location>
</feature>
<feature type="domain" description="Reverse transcriptase" evidence="2">
    <location>
        <begin position="385"/>
        <end position="650"/>
    </location>
</feature>
<feature type="compositionally biased region" description="Acidic residues" evidence="1">
    <location>
        <begin position="278"/>
        <end position="293"/>
    </location>
</feature>
<accession>A0ABM1YK12</accession>
<evidence type="ECO:0000313" key="4">
    <source>
        <dbReference type="Proteomes" id="UP000069940"/>
    </source>
</evidence>
<name>A0ABM1YK12_AEDAL</name>
<proteinExistence type="predicted"/>